<dbReference type="RefSeq" id="XP_029639542.1">
    <property type="nucleotide sequence ID" value="XM_029783682.1"/>
</dbReference>
<dbReference type="Proteomes" id="UP000515154">
    <property type="component" value="Linkage group LG7"/>
</dbReference>
<dbReference type="PANTHER" id="PTHR33327:SF3">
    <property type="entry name" value="RNA-DIRECTED DNA POLYMERASE"/>
    <property type="match status" value="1"/>
</dbReference>
<dbReference type="KEGG" id="osn:115214484"/>
<keyword evidence="2" id="KW-1185">Reference proteome</keyword>
<gene>
    <name evidence="3" type="primary">LOC115214484</name>
</gene>
<protein>
    <submittedName>
        <fullName evidence="3">Uncharacterized protein LOC115214484</fullName>
    </submittedName>
</protein>
<evidence type="ECO:0000313" key="3">
    <source>
        <dbReference type="RefSeq" id="XP_029639542.1"/>
    </source>
</evidence>
<reference evidence="3" key="1">
    <citation type="submission" date="2025-08" db="UniProtKB">
        <authorList>
            <consortium name="RefSeq"/>
        </authorList>
    </citation>
    <scope>IDENTIFICATION</scope>
</reference>
<sequence length="155" mass="17605">MNMWGDRTPSEFLRHLQELSVTPFEDNPLLRKLLFSHFPPNVQSILTTMANSNSLDQIATMKYKIIEFTVQPAPHHTSSDPIVASPNTAKSPNLSRDDILERVNTLTHCMDTLWQQYASSHRPRSRSHSKSQSSSSTPTVSNLCWYHATFKGKAH</sequence>
<feature type="region of interest" description="Disordered" evidence="1">
    <location>
        <begin position="120"/>
        <end position="139"/>
    </location>
</feature>
<name>A0A6P7SM94_9MOLL</name>
<dbReference type="PANTHER" id="PTHR33327">
    <property type="entry name" value="ENDONUCLEASE"/>
    <property type="match status" value="1"/>
</dbReference>
<feature type="compositionally biased region" description="Low complexity" evidence="1">
    <location>
        <begin position="130"/>
        <end position="139"/>
    </location>
</feature>
<proteinExistence type="predicted"/>
<evidence type="ECO:0000313" key="2">
    <source>
        <dbReference type="Proteomes" id="UP000515154"/>
    </source>
</evidence>
<organism evidence="2 3">
    <name type="scientific">Octopus sinensis</name>
    <name type="common">East Asian common octopus</name>
    <dbReference type="NCBI Taxonomy" id="2607531"/>
    <lineage>
        <taxon>Eukaryota</taxon>
        <taxon>Metazoa</taxon>
        <taxon>Spiralia</taxon>
        <taxon>Lophotrochozoa</taxon>
        <taxon>Mollusca</taxon>
        <taxon>Cephalopoda</taxon>
        <taxon>Coleoidea</taxon>
        <taxon>Octopodiformes</taxon>
        <taxon>Octopoda</taxon>
        <taxon>Incirrata</taxon>
        <taxon>Octopodidae</taxon>
        <taxon>Octopus</taxon>
    </lineage>
</organism>
<accession>A0A6P7SM94</accession>
<dbReference type="AlphaFoldDB" id="A0A6P7SM94"/>
<evidence type="ECO:0000256" key="1">
    <source>
        <dbReference type="SAM" id="MobiDB-lite"/>
    </source>
</evidence>